<dbReference type="CDD" id="cd00754">
    <property type="entry name" value="Ubl_MoaD"/>
    <property type="match status" value="1"/>
</dbReference>
<gene>
    <name evidence="4" type="ORF">BA177_05775</name>
</gene>
<dbReference type="GO" id="GO:0000166">
    <property type="term" value="F:nucleotide binding"/>
    <property type="evidence" value="ECO:0007669"/>
    <property type="project" value="UniProtKB-KW"/>
</dbReference>
<evidence type="ECO:0000313" key="5">
    <source>
        <dbReference type="Proteomes" id="UP000092695"/>
    </source>
</evidence>
<accession>A0A193LEG4</accession>
<name>A0A193LEG4_9GAMM</name>
<dbReference type="Proteomes" id="UP000092695">
    <property type="component" value="Chromosome"/>
</dbReference>
<evidence type="ECO:0000313" key="4">
    <source>
        <dbReference type="EMBL" id="ANO50779.1"/>
    </source>
</evidence>
<dbReference type="InterPro" id="IPR010038">
    <property type="entry name" value="MoaD_arc-typ"/>
</dbReference>
<evidence type="ECO:0000256" key="1">
    <source>
        <dbReference type="ARBA" id="ARBA00022741"/>
    </source>
</evidence>
<dbReference type="GO" id="GO:1990133">
    <property type="term" value="C:molybdopterin adenylyltransferase complex"/>
    <property type="evidence" value="ECO:0007669"/>
    <property type="project" value="TreeGrafter"/>
</dbReference>
<dbReference type="UniPathway" id="UPA00344"/>
<dbReference type="NCBIfam" id="TIGR01687">
    <property type="entry name" value="moaD_arch"/>
    <property type="match status" value="1"/>
</dbReference>
<keyword evidence="1" id="KW-0547">Nucleotide-binding</keyword>
<organism evidence="4 5">
    <name type="scientific">Woeseia oceani</name>
    <dbReference type="NCBI Taxonomy" id="1548547"/>
    <lineage>
        <taxon>Bacteria</taxon>
        <taxon>Pseudomonadati</taxon>
        <taxon>Pseudomonadota</taxon>
        <taxon>Gammaproteobacteria</taxon>
        <taxon>Woeseiales</taxon>
        <taxon>Woeseiaceae</taxon>
        <taxon>Woeseia</taxon>
    </lineage>
</organism>
<dbReference type="EMBL" id="CP016268">
    <property type="protein sequence ID" value="ANO50779.1"/>
    <property type="molecule type" value="Genomic_DNA"/>
</dbReference>
<dbReference type="AlphaFoldDB" id="A0A193LEG4"/>
<dbReference type="KEGG" id="woc:BA177_05775"/>
<dbReference type="RefSeq" id="WP_068614059.1">
    <property type="nucleotide sequence ID" value="NZ_CP016268.1"/>
</dbReference>
<dbReference type="InterPro" id="IPR003749">
    <property type="entry name" value="ThiS/MoaD-like"/>
</dbReference>
<comment type="similarity">
    <text evidence="2">Belongs to the MoaD family.</text>
</comment>
<proteinExistence type="inferred from homology"/>
<keyword evidence="5" id="KW-1185">Reference proteome</keyword>
<evidence type="ECO:0000256" key="2">
    <source>
        <dbReference type="ARBA" id="ARBA00024200"/>
    </source>
</evidence>
<reference evidence="4 5" key="1">
    <citation type="submission" date="2016-06" db="EMBL/GenBank/DDBJ databases">
        <title>Complete genome sequence of a deep-branching marine Gamma Proteobacterium Woeseia oceani type strain XK5.</title>
        <authorList>
            <person name="Mu D."/>
            <person name="Du Z."/>
        </authorList>
    </citation>
    <scope>NUCLEOTIDE SEQUENCE [LARGE SCALE GENOMIC DNA]</scope>
    <source>
        <strain evidence="4 5">XK5</strain>
    </source>
</reference>
<dbReference type="PANTHER" id="PTHR33359:SF1">
    <property type="entry name" value="MOLYBDOPTERIN SYNTHASE SULFUR CARRIER SUBUNIT"/>
    <property type="match status" value="1"/>
</dbReference>
<dbReference type="InterPro" id="IPR012675">
    <property type="entry name" value="Beta-grasp_dom_sf"/>
</dbReference>
<dbReference type="SUPFAM" id="SSF54285">
    <property type="entry name" value="MoaD/ThiS"/>
    <property type="match status" value="1"/>
</dbReference>
<dbReference type="STRING" id="1548547.BA177_05775"/>
<dbReference type="GO" id="GO:0006777">
    <property type="term" value="P:Mo-molybdopterin cofactor biosynthetic process"/>
    <property type="evidence" value="ECO:0007669"/>
    <property type="project" value="InterPro"/>
</dbReference>
<protein>
    <recommendedName>
        <fullName evidence="3">Molybdopterin synthase sulfur carrier subunit</fullName>
    </recommendedName>
</protein>
<dbReference type="Pfam" id="PF02597">
    <property type="entry name" value="ThiS"/>
    <property type="match status" value="1"/>
</dbReference>
<dbReference type="InterPro" id="IPR016155">
    <property type="entry name" value="Mopterin_synth/thiamin_S_b"/>
</dbReference>
<sequence length="81" mass="8854">MSKELTVRYFAMFRENAGKTEERVTTSAATAADLFRELHDRHGSAEPLAHCKVAINDEMASWDSVLTDGDTVLLFPPVAGG</sequence>
<dbReference type="Gene3D" id="3.10.20.30">
    <property type="match status" value="1"/>
</dbReference>
<dbReference type="PANTHER" id="PTHR33359">
    <property type="entry name" value="MOLYBDOPTERIN SYNTHASE SULFUR CARRIER SUBUNIT"/>
    <property type="match status" value="1"/>
</dbReference>
<dbReference type="InterPro" id="IPR044672">
    <property type="entry name" value="MOCS2A"/>
</dbReference>
<evidence type="ECO:0000256" key="3">
    <source>
        <dbReference type="ARBA" id="ARBA00024247"/>
    </source>
</evidence>
<dbReference type="OrthoDB" id="9801945at2"/>